<evidence type="ECO:0008006" key="4">
    <source>
        <dbReference type="Google" id="ProtNLM"/>
    </source>
</evidence>
<evidence type="ECO:0000313" key="3">
    <source>
        <dbReference type="Proteomes" id="UP000036932"/>
    </source>
</evidence>
<dbReference type="AlphaFoldDB" id="A0A0M1P3W5"/>
<dbReference type="RefSeq" id="WP_242615090.1">
    <property type="nucleotide sequence ID" value="NZ_LIUT01000001.1"/>
</dbReference>
<comment type="caution">
    <text evidence="2">The sequence shown here is derived from an EMBL/GenBank/DDBJ whole genome shotgun (WGS) entry which is preliminary data.</text>
</comment>
<dbReference type="Proteomes" id="UP000036932">
    <property type="component" value="Unassembled WGS sequence"/>
</dbReference>
<sequence length="271" mass="29837">MFKLNRVFLFDGSKAPQESSHSDGHGGHSHHHHHHHGGGHSESNLKAIFSFPAGTLKANENARINIQIKNSDDTIVKDFELGHEKLMHLIVVSKDLTFFNHIHPEFDGAGEFTIDTTFPTGGEYKIIADVLPKGGSSTTLSEWVKVEGEAEMSGAINADTELMKIVDGKEVELTLSSMNANEEVTLTFNFVDTQTKEGINNLEQYLGAVGHVVIISEDANTYLHVHPMNEAETGPNAAFMTDFPKGGIYKVWGQFQHQGNVFTVPFVVDIK</sequence>
<feature type="region of interest" description="Disordered" evidence="1">
    <location>
        <begin position="14"/>
        <end position="42"/>
    </location>
</feature>
<feature type="compositionally biased region" description="Basic residues" evidence="1">
    <location>
        <begin position="27"/>
        <end position="38"/>
    </location>
</feature>
<protein>
    <recommendedName>
        <fullName evidence="4">Secreted protein</fullName>
    </recommendedName>
</protein>
<dbReference type="EMBL" id="LIUT01000001">
    <property type="protein sequence ID" value="KOR89181.1"/>
    <property type="molecule type" value="Genomic_DNA"/>
</dbReference>
<name>A0A0M1P3W5_9BACL</name>
<proteinExistence type="predicted"/>
<gene>
    <name evidence="2" type="ORF">AM231_08400</name>
</gene>
<organism evidence="2 3">
    <name type="scientific">Paenibacillus solani</name>
    <dbReference type="NCBI Taxonomy" id="1705565"/>
    <lineage>
        <taxon>Bacteria</taxon>
        <taxon>Bacillati</taxon>
        <taxon>Bacillota</taxon>
        <taxon>Bacilli</taxon>
        <taxon>Bacillales</taxon>
        <taxon>Paenibacillaceae</taxon>
        <taxon>Paenibacillus</taxon>
    </lineage>
</organism>
<keyword evidence="3" id="KW-1185">Reference proteome</keyword>
<evidence type="ECO:0000313" key="2">
    <source>
        <dbReference type="EMBL" id="KOR89181.1"/>
    </source>
</evidence>
<dbReference type="PATRIC" id="fig|1705565.3.peg.3622"/>
<evidence type="ECO:0000256" key="1">
    <source>
        <dbReference type="SAM" id="MobiDB-lite"/>
    </source>
</evidence>
<reference evidence="3" key="1">
    <citation type="submission" date="2015-08" db="EMBL/GenBank/DDBJ databases">
        <title>Genome sequencing project for genomic taxonomy and phylogenomics of Bacillus-like bacteria.</title>
        <authorList>
            <person name="Liu B."/>
            <person name="Wang J."/>
            <person name="Zhu Y."/>
            <person name="Liu G."/>
            <person name="Chen Q."/>
            <person name="Chen Z."/>
            <person name="Lan J."/>
            <person name="Che J."/>
            <person name="Ge C."/>
            <person name="Shi H."/>
            <person name="Pan Z."/>
            <person name="Liu X."/>
        </authorList>
    </citation>
    <scope>NUCLEOTIDE SEQUENCE [LARGE SCALE GENOMIC DNA]</scope>
    <source>
        <strain evidence="3">FJAT-22460</strain>
    </source>
</reference>
<accession>A0A0M1P3W5</accession>